<feature type="transmembrane region" description="Helical" evidence="5">
    <location>
        <begin position="61"/>
        <end position="79"/>
    </location>
</feature>
<dbReference type="Proteomes" id="UP000243024">
    <property type="component" value="Unassembled WGS sequence"/>
</dbReference>
<keyword evidence="8" id="KW-1185">Reference proteome</keyword>
<dbReference type="OrthoDB" id="9806320at2"/>
<evidence type="ECO:0000256" key="2">
    <source>
        <dbReference type="ARBA" id="ARBA00022692"/>
    </source>
</evidence>
<sequence length="407" mass="44571">MKRLSLFLLGLYALFPLTDFLLRRVLGLGGLAGLWDKGLLALLFVLAWLQADRERLRRLRPLAAPLGLFFALGVLHLGIDLPNFAATFDGFRAVYFYMLALFVGAWLPKTRDDVERIMAVLAGLGALAGAVGLAQVALGVRTPAGWTDVTEATSRRAFSFVVSPNVLGSYMAYALLLTLALAWRARAEGRRRALLAYLLFAALEAAALVLSGSRGAWLAFFLAALVVLFFFRPRLSLAAAAALIALAALLPPIRRRMEALLSPMYWEKSARDGRIARWLGSFHQMRFDPLFGRGIGHYGGATGNRFFGTTYVDGYYFKTMAEMGLPGLILFVWLMVAVFRTLFARWQAARGRPEGALLLGLLAADLAVALHNAVENILEVPFMNAYFWLAAGLALALSPGRPEEGRG</sequence>
<evidence type="ECO:0000256" key="3">
    <source>
        <dbReference type="ARBA" id="ARBA00022989"/>
    </source>
</evidence>
<dbReference type="Pfam" id="PF04932">
    <property type="entry name" value="Wzy_C"/>
    <property type="match status" value="1"/>
</dbReference>
<protein>
    <recommendedName>
        <fullName evidence="6">O-antigen ligase-related domain-containing protein</fullName>
    </recommendedName>
</protein>
<proteinExistence type="predicted"/>
<evidence type="ECO:0000313" key="8">
    <source>
        <dbReference type="Proteomes" id="UP000243024"/>
    </source>
</evidence>
<dbReference type="GO" id="GO:0016020">
    <property type="term" value="C:membrane"/>
    <property type="evidence" value="ECO:0007669"/>
    <property type="project" value="UniProtKB-SubCell"/>
</dbReference>
<reference evidence="7 8" key="1">
    <citation type="submission" date="2015-09" db="EMBL/GenBank/DDBJ databases">
        <title>Draft genome sequence of Hydrogenibacillus schlegelii DSM 2000.</title>
        <authorList>
            <person name="Hemp J."/>
        </authorList>
    </citation>
    <scope>NUCLEOTIDE SEQUENCE [LARGE SCALE GENOMIC DNA]</scope>
    <source>
        <strain evidence="7 8">MA 48</strain>
    </source>
</reference>
<dbReference type="InterPro" id="IPR051533">
    <property type="entry name" value="WaaL-like"/>
</dbReference>
<evidence type="ECO:0000256" key="1">
    <source>
        <dbReference type="ARBA" id="ARBA00004141"/>
    </source>
</evidence>
<gene>
    <name evidence="7" type="ORF">SA87_12065</name>
</gene>
<evidence type="ECO:0000259" key="6">
    <source>
        <dbReference type="Pfam" id="PF04932"/>
    </source>
</evidence>
<feature type="domain" description="O-antigen ligase-related" evidence="6">
    <location>
        <begin position="201"/>
        <end position="332"/>
    </location>
</feature>
<accession>A0A132ND62</accession>
<dbReference type="InterPro" id="IPR007016">
    <property type="entry name" value="O-antigen_ligase-rel_domated"/>
</dbReference>
<dbReference type="STRING" id="1484.SA87_12065"/>
<dbReference type="EMBL" id="JXBB01000001">
    <property type="protein sequence ID" value="OAR05595.1"/>
    <property type="molecule type" value="Genomic_DNA"/>
</dbReference>
<evidence type="ECO:0000256" key="5">
    <source>
        <dbReference type="SAM" id="Phobius"/>
    </source>
</evidence>
<feature type="transmembrane region" description="Helical" evidence="5">
    <location>
        <begin position="158"/>
        <end position="182"/>
    </location>
</feature>
<feature type="transmembrane region" description="Helical" evidence="5">
    <location>
        <begin position="30"/>
        <end position="49"/>
    </location>
</feature>
<feature type="transmembrane region" description="Helical" evidence="5">
    <location>
        <begin position="91"/>
        <end position="107"/>
    </location>
</feature>
<feature type="transmembrane region" description="Helical" evidence="5">
    <location>
        <begin position="119"/>
        <end position="138"/>
    </location>
</feature>
<comment type="subcellular location">
    <subcellularLocation>
        <location evidence="1">Membrane</location>
        <topology evidence="1">Multi-pass membrane protein</topology>
    </subcellularLocation>
</comment>
<dbReference type="PANTHER" id="PTHR37422">
    <property type="entry name" value="TEICHURONIC ACID BIOSYNTHESIS PROTEIN TUAE"/>
    <property type="match status" value="1"/>
</dbReference>
<dbReference type="AlphaFoldDB" id="A0A132ND62"/>
<evidence type="ECO:0000256" key="4">
    <source>
        <dbReference type="ARBA" id="ARBA00023136"/>
    </source>
</evidence>
<keyword evidence="3 5" id="KW-1133">Transmembrane helix</keyword>
<feature type="transmembrane region" description="Helical" evidence="5">
    <location>
        <begin position="236"/>
        <end position="253"/>
    </location>
</feature>
<evidence type="ECO:0000313" key="7">
    <source>
        <dbReference type="EMBL" id="OAR05595.1"/>
    </source>
</evidence>
<comment type="caution">
    <text evidence="7">The sequence shown here is derived from an EMBL/GenBank/DDBJ whole genome shotgun (WGS) entry which is preliminary data.</text>
</comment>
<keyword evidence="2 5" id="KW-0812">Transmembrane</keyword>
<keyword evidence="4 5" id="KW-0472">Membrane</keyword>
<feature type="transmembrane region" description="Helical" evidence="5">
    <location>
        <begin position="216"/>
        <end position="231"/>
    </location>
</feature>
<feature type="transmembrane region" description="Helical" evidence="5">
    <location>
        <begin position="194"/>
        <end position="210"/>
    </location>
</feature>
<name>A0A132ND62_HYDSH</name>
<dbReference type="PANTHER" id="PTHR37422:SF13">
    <property type="entry name" value="LIPOPOLYSACCHARIDE BIOSYNTHESIS PROTEIN PA4999-RELATED"/>
    <property type="match status" value="1"/>
</dbReference>
<dbReference type="RefSeq" id="WP_066197929.1">
    <property type="nucleotide sequence ID" value="NZ_CBCSAS010000003.1"/>
</dbReference>
<organism evidence="7 8">
    <name type="scientific">Hydrogenibacillus schlegelii</name>
    <name type="common">Bacillus schlegelii</name>
    <dbReference type="NCBI Taxonomy" id="1484"/>
    <lineage>
        <taxon>Bacteria</taxon>
        <taxon>Bacillati</taxon>
        <taxon>Bacillota</taxon>
        <taxon>Bacilli</taxon>
        <taxon>Bacillales</taxon>
        <taxon>Bacillales Family X. Incertae Sedis</taxon>
        <taxon>Hydrogenibacillus</taxon>
    </lineage>
</organism>
<feature type="transmembrane region" description="Helical" evidence="5">
    <location>
        <begin position="323"/>
        <end position="343"/>
    </location>
</feature>